<keyword evidence="1" id="KW-1133">Transmembrane helix</keyword>
<feature type="transmembrane region" description="Helical" evidence="1">
    <location>
        <begin position="423"/>
        <end position="444"/>
    </location>
</feature>
<name>A0A8E2E0C0_9PEZI</name>
<reference evidence="2 3" key="1">
    <citation type="journal article" date="2016" name="Nat. Commun.">
        <title>Ectomycorrhizal ecology is imprinted in the genome of the dominant symbiotic fungus Cenococcum geophilum.</title>
        <authorList>
            <consortium name="DOE Joint Genome Institute"/>
            <person name="Peter M."/>
            <person name="Kohler A."/>
            <person name="Ohm R.A."/>
            <person name="Kuo A."/>
            <person name="Krutzmann J."/>
            <person name="Morin E."/>
            <person name="Arend M."/>
            <person name="Barry K.W."/>
            <person name="Binder M."/>
            <person name="Choi C."/>
            <person name="Clum A."/>
            <person name="Copeland A."/>
            <person name="Grisel N."/>
            <person name="Haridas S."/>
            <person name="Kipfer T."/>
            <person name="LaButti K."/>
            <person name="Lindquist E."/>
            <person name="Lipzen A."/>
            <person name="Maire R."/>
            <person name="Meier B."/>
            <person name="Mihaltcheva S."/>
            <person name="Molinier V."/>
            <person name="Murat C."/>
            <person name="Poggeler S."/>
            <person name="Quandt C.A."/>
            <person name="Sperisen C."/>
            <person name="Tritt A."/>
            <person name="Tisserant E."/>
            <person name="Crous P.W."/>
            <person name="Henrissat B."/>
            <person name="Nehls U."/>
            <person name="Egli S."/>
            <person name="Spatafora J.W."/>
            <person name="Grigoriev I.V."/>
            <person name="Martin F.M."/>
        </authorList>
    </citation>
    <scope>NUCLEOTIDE SEQUENCE [LARGE SCALE GENOMIC DNA]</scope>
    <source>
        <strain evidence="2 3">CBS 459.81</strain>
    </source>
</reference>
<dbReference type="AlphaFoldDB" id="A0A8E2E0C0"/>
<protein>
    <submittedName>
        <fullName evidence="2">Uncharacterized protein</fullName>
    </submittedName>
</protein>
<feature type="transmembrane region" description="Helical" evidence="1">
    <location>
        <begin position="451"/>
        <end position="475"/>
    </location>
</feature>
<proteinExistence type="predicted"/>
<sequence>MGTPEVLISANDLEKGQLPHEKHDQHQVQGRSISRSTYHDRVVGLKLRHRPWLESLHQFMSPNAEGFAINLAKRMSHFDIKVIHFPRSGKPISVIKCSTPEDFEAAFNEDKDRTGTLFIAKGISRAMIEALGTRFALEPEFFANHLAGSELYRMGHRESLLFRAPARTPRLLPDYIRKAPFYTVEFRRPYYIEGGKERVLQLRGTETSTPRGVQIVHQDLPDVFFGEKISVYKRKGSNIGIILTDQLVSDIPPSSHIPSPVNLLDDDAETLSSNDRQHQVSSRRELISWIQRLPPDEAKALFSDHSQLALQPVLKIVENNSVMFLAHTRHIMTRILTRHCDAQFPDSILFFLHISRSLHRYTHEQQRLLRFALDIATLRGGDNIAEQKRDFTSLASDMDGALKALEEDVRFLVGEASIREGKIVGWVSKFAALFLPVSLLATILSISDTGFVRWAVLGGLSVPFVLISVYFMFFWRPTFFNSLSS</sequence>
<keyword evidence="1" id="KW-0812">Transmembrane</keyword>
<keyword evidence="3" id="KW-1185">Reference proteome</keyword>
<dbReference type="Proteomes" id="UP000250266">
    <property type="component" value="Unassembled WGS sequence"/>
</dbReference>
<keyword evidence="1" id="KW-0472">Membrane</keyword>
<evidence type="ECO:0000313" key="3">
    <source>
        <dbReference type="Proteomes" id="UP000250266"/>
    </source>
</evidence>
<organism evidence="2 3">
    <name type="scientific">Lepidopterella palustris CBS 459.81</name>
    <dbReference type="NCBI Taxonomy" id="1314670"/>
    <lineage>
        <taxon>Eukaryota</taxon>
        <taxon>Fungi</taxon>
        <taxon>Dikarya</taxon>
        <taxon>Ascomycota</taxon>
        <taxon>Pezizomycotina</taxon>
        <taxon>Dothideomycetes</taxon>
        <taxon>Pleosporomycetidae</taxon>
        <taxon>Mytilinidiales</taxon>
        <taxon>Argynnaceae</taxon>
        <taxon>Lepidopterella</taxon>
    </lineage>
</organism>
<dbReference type="OrthoDB" id="5428055at2759"/>
<accession>A0A8E2E0C0</accession>
<evidence type="ECO:0000256" key="1">
    <source>
        <dbReference type="SAM" id="Phobius"/>
    </source>
</evidence>
<dbReference type="EMBL" id="KV745379">
    <property type="protein sequence ID" value="OCK74997.1"/>
    <property type="molecule type" value="Genomic_DNA"/>
</dbReference>
<gene>
    <name evidence="2" type="ORF">K432DRAFT_446981</name>
</gene>
<evidence type="ECO:0000313" key="2">
    <source>
        <dbReference type="EMBL" id="OCK74997.1"/>
    </source>
</evidence>